<dbReference type="EMBL" id="JARQZJ010000002">
    <property type="protein sequence ID" value="KAK9870225.1"/>
    <property type="molecule type" value="Genomic_DNA"/>
</dbReference>
<name>A0AAW1TNH5_9CUCU</name>
<dbReference type="PANTHER" id="PTHR48043">
    <property type="entry name" value="EG:EG0003.4 PROTEIN-RELATED"/>
    <property type="match status" value="1"/>
</dbReference>
<dbReference type="PANTHER" id="PTHR48043:SF159">
    <property type="entry name" value="EG:EG0003.4 PROTEIN-RELATED"/>
    <property type="match status" value="1"/>
</dbReference>
<keyword evidence="6" id="KW-1185">Reference proteome</keyword>
<evidence type="ECO:0000256" key="1">
    <source>
        <dbReference type="ARBA" id="ARBA00009995"/>
    </source>
</evidence>
<evidence type="ECO:0000256" key="3">
    <source>
        <dbReference type="ARBA" id="ARBA00022679"/>
    </source>
</evidence>
<evidence type="ECO:0008006" key="7">
    <source>
        <dbReference type="Google" id="ProtNLM"/>
    </source>
</evidence>
<organism evidence="5 6">
    <name type="scientific">Henosepilachna vigintioctopunctata</name>
    <dbReference type="NCBI Taxonomy" id="420089"/>
    <lineage>
        <taxon>Eukaryota</taxon>
        <taxon>Metazoa</taxon>
        <taxon>Ecdysozoa</taxon>
        <taxon>Arthropoda</taxon>
        <taxon>Hexapoda</taxon>
        <taxon>Insecta</taxon>
        <taxon>Pterygota</taxon>
        <taxon>Neoptera</taxon>
        <taxon>Endopterygota</taxon>
        <taxon>Coleoptera</taxon>
        <taxon>Polyphaga</taxon>
        <taxon>Cucujiformia</taxon>
        <taxon>Coccinelloidea</taxon>
        <taxon>Coccinellidae</taxon>
        <taxon>Epilachninae</taxon>
        <taxon>Epilachnini</taxon>
        <taxon>Henosepilachna</taxon>
    </lineage>
</organism>
<comment type="similarity">
    <text evidence="1">Belongs to the UDP-glycosyltransferase family.</text>
</comment>
<dbReference type="InterPro" id="IPR050271">
    <property type="entry name" value="UDP-glycosyltransferase"/>
</dbReference>
<proteinExistence type="inferred from homology"/>
<dbReference type="Gene3D" id="3.40.50.2000">
    <property type="entry name" value="Glycogen Phosphorylase B"/>
    <property type="match status" value="1"/>
</dbReference>
<keyword evidence="3" id="KW-0808">Transferase</keyword>
<evidence type="ECO:0000256" key="2">
    <source>
        <dbReference type="ARBA" id="ARBA00022676"/>
    </source>
</evidence>
<keyword evidence="2" id="KW-0328">Glycosyltransferase</keyword>
<dbReference type="CDD" id="cd03784">
    <property type="entry name" value="GT1_Gtf-like"/>
    <property type="match status" value="1"/>
</dbReference>
<dbReference type="InterPro" id="IPR002213">
    <property type="entry name" value="UDP_glucos_trans"/>
</dbReference>
<dbReference type="SUPFAM" id="SSF53756">
    <property type="entry name" value="UDP-Glycosyltransferase/glycogen phosphorylase"/>
    <property type="match status" value="1"/>
</dbReference>
<accession>A0AAW1TNH5</accession>
<evidence type="ECO:0000313" key="5">
    <source>
        <dbReference type="EMBL" id="KAK9870225.1"/>
    </source>
</evidence>
<keyword evidence="4" id="KW-1133">Transmembrane helix</keyword>
<keyword evidence="4" id="KW-0812">Transmembrane</keyword>
<dbReference type="Pfam" id="PF00201">
    <property type="entry name" value="UDPGT"/>
    <property type="match status" value="1"/>
</dbReference>
<dbReference type="Proteomes" id="UP001431783">
    <property type="component" value="Unassembled WGS sequence"/>
</dbReference>
<evidence type="ECO:0000256" key="4">
    <source>
        <dbReference type="SAM" id="Phobius"/>
    </source>
</evidence>
<sequence>MDANYLSNIIIGNYAPPSFIPNLLTGYTSDMTFFQRVDNLLISITCYLMRYTVGIPTHDIIVKDNFRNAPHIAEYNNKASVILMNSDSSVMEPVPLVPGMIDIGGFHIKKPKKLPRDLEELLNNSKHGVIYFSLGSILQSSQMSNQTIKTLIAVFSKLKQTVLWKWEAEELPEKPPNVIIKKWLPQNDILAHKNVKLFITHGGLHSLLETVYHAVPCVMIPVFFDQKRNAKRAQSCGFAENINFQELTSEKLELAIGKVFNNPTYLESVKKRSSIMRDKPFSQAEKLSFWVNYVIRHNGAHHLKVSSLKLAWYQYFLLDVIVFLVACLIFSILLIKYLFESMMGKRTTKKIKTK</sequence>
<keyword evidence="4" id="KW-0472">Membrane</keyword>
<protein>
    <recommendedName>
        <fullName evidence="7">UDP-glucuronosyltransferase</fullName>
    </recommendedName>
</protein>
<gene>
    <name evidence="5" type="ORF">WA026_006309</name>
</gene>
<comment type="caution">
    <text evidence="5">The sequence shown here is derived from an EMBL/GenBank/DDBJ whole genome shotgun (WGS) entry which is preliminary data.</text>
</comment>
<dbReference type="AlphaFoldDB" id="A0AAW1TNH5"/>
<reference evidence="5 6" key="1">
    <citation type="submission" date="2023-03" db="EMBL/GenBank/DDBJ databases">
        <title>Genome insight into feeding habits of ladybird beetles.</title>
        <authorList>
            <person name="Li H.-S."/>
            <person name="Huang Y.-H."/>
            <person name="Pang H."/>
        </authorList>
    </citation>
    <scope>NUCLEOTIDE SEQUENCE [LARGE SCALE GENOMIC DNA]</scope>
    <source>
        <strain evidence="5">SYSU_2023b</strain>
        <tissue evidence="5">Whole body</tissue>
    </source>
</reference>
<evidence type="ECO:0000313" key="6">
    <source>
        <dbReference type="Proteomes" id="UP001431783"/>
    </source>
</evidence>
<dbReference type="GO" id="GO:0008194">
    <property type="term" value="F:UDP-glycosyltransferase activity"/>
    <property type="evidence" value="ECO:0007669"/>
    <property type="project" value="InterPro"/>
</dbReference>
<feature type="transmembrane region" description="Helical" evidence="4">
    <location>
        <begin position="312"/>
        <end position="339"/>
    </location>
</feature>
<dbReference type="FunFam" id="3.40.50.2000:FF:000050">
    <property type="entry name" value="UDP-glucuronosyltransferase"/>
    <property type="match status" value="1"/>
</dbReference>